<dbReference type="EMBL" id="LUCH01004387">
    <property type="protein sequence ID" value="KAF5399067.1"/>
    <property type="molecule type" value="Genomic_DNA"/>
</dbReference>
<keyword evidence="1" id="KW-0175">Coiled coil</keyword>
<keyword evidence="4" id="KW-1185">Reference proteome</keyword>
<evidence type="ECO:0000313" key="4">
    <source>
        <dbReference type="Proteomes" id="UP000748531"/>
    </source>
</evidence>
<feature type="coiled-coil region" evidence="1">
    <location>
        <begin position="6"/>
        <end position="68"/>
    </location>
</feature>
<dbReference type="Proteomes" id="UP000748531">
    <property type="component" value="Unassembled WGS sequence"/>
</dbReference>
<evidence type="ECO:0000256" key="1">
    <source>
        <dbReference type="SAM" id="Coils"/>
    </source>
</evidence>
<evidence type="ECO:0000313" key="3">
    <source>
        <dbReference type="EMBL" id="KAF5399067.1"/>
    </source>
</evidence>
<feature type="compositionally biased region" description="Basic residues" evidence="2">
    <location>
        <begin position="135"/>
        <end position="144"/>
    </location>
</feature>
<feature type="compositionally biased region" description="Basic and acidic residues" evidence="2">
    <location>
        <begin position="82"/>
        <end position="96"/>
    </location>
</feature>
<sequence>MRRNSQQSTEDRNEQSIREIKRLRCEVHTTNARLNYLTRYIQHQRGNLRNLVEKVQLLQQTVDTLSSQLPLTVSDYSAVSRSLRESPARERLHASPDLDASDTSRTSVIQPNVRVSKSVKRLSQAHVLNGESSHVKKKRRRRSHVVPAELRVKRKK</sequence>
<gene>
    <name evidence="3" type="ORF">PHET_07892</name>
</gene>
<name>A0A8J4WVW8_9TREM</name>
<feature type="region of interest" description="Disordered" evidence="2">
    <location>
        <begin position="120"/>
        <end position="156"/>
    </location>
</feature>
<comment type="caution">
    <text evidence="3">The sequence shown here is derived from an EMBL/GenBank/DDBJ whole genome shotgun (WGS) entry which is preliminary data.</text>
</comment>
<organism evidence="3 4">
    <name type="scientific">Paragonimus heterotremus</name>
    <dbReference type="NCBI Taxonomy" id="100268"/>
    <lineage>
        <taxon>Eukaryota</taxon>
        <taxon>Metazoa</taxon>
        <taxon>Spiralia</taxon>
        <taxon>Lophotrochozoa</taxon>
        <taxon>Platyhelminthes</taxon>
        <taxon>Trematoda</taxon>
        <taxon>Digenea</taxon>
        <taxon>Plagiorchiida</taxon>
        <taxon>Troglotremata</taxon>
        <taxon>Troglotrematidae</taxon>
        <taxon>Paragonimus</taxon>
    </lineage>
</organism>
<accession>A0A8J4WVW8</accession>
<dbReference type="OrthoDB" id="6250396at2759"/>
<proteinExistence type="predicted"/>
<reference evidence="3" key="1">
    <citation type="submission" date="2019-05" db="EMBL/GenBank/DDBJ databases">
        <title>Annotation for the trematode Paragonimus heterotremus.</title>
        <authorList>
            <person name="Choi Y.-J."/>
        </authorList>
    </citation>
    <scope>NUCLEOTIDE SEQUENCE</scope>
    <source>
        <strain evidence="3">LC</strain>
    </source>
</reference>
<feature type="region of interest" description="Disordered" evidence="2">
    <location>
        <begin position="82"/>
        <end position="108"/>
    </location>
</feature>
<protein>
    <submittedName>
        <fullName evidence="3">Uncharacterized protein</fullName>
    </submittedName>
</protein>
<dbReference type="AlphaFoldDB" id="A0A8J4WVW8"/>
<evidence type="ECO:0000256" key="2">
    <source>
        <dbReference type="SAM" id="MobiDB-lite"/>
    </source>
</evidence>